<accession>A0A1F5NQD6</accession>
<protein>
    <submittedName>
        <fullName evidence="1">Uncharacterized protein</fullName>
    </submittedName>
</protein>
<dbReference type="STRING" id="1817822.A2826_01215"/>
<gene>
    <name evidence="1" type="ORF">A2826_01215</name>
</gene>
<proteinExistence type="predicted"/>
<dbReference type="AlphaFoldDB" id="A0A1F5NQD6"/>
<dbReference type="EMBL" id="MFEI01000044">
    <property type="protein sequence ID" value="OGE79891.1"/>
    <property type="molecule type" value="Genomic_DNA"/>
</dbReference>
<comment type="caution">
    <text evidence="1">The sequence shown here is derived from an EMBL/GenBank/DDBJ whole genome shotgun (WGS) entry which is preliminary data.</text>
</comment>
<dbReference type="Proteomes" id="UP000177912">
    <property type="component" value="Unassembled WGS sequence"/>
</dbReference>
<name>A0A1F5NQD6_9BACT</name>
<sequence length="366" mass="41471">MKIGRFSGAVVPDKFRADKVIALAILLEQVTGQPALPDDFQIVYWKKNTDPSPEEEKGFTDAGLYLLDIGHRKYHAMKAPSASCVVFNDLGIKASEMPEIRRLVALANQNNRTGELKEKASGMNMPNLLVELYKAQMGIRAEAIMEASLHVVFTEIRFARLGRNVFPRKIHELGGFPKLSKLMGEITSSQDPFTISQYLFQMFVLGDEELEIQRRVEFWVAARDRAQRLREVARGKASRIERKSFLVNGHQCYHIVSDDDKVARAIFSEQNPPALIVCESRYGHVQILSRKPLWNKPGFAKSLDVLAQKLMKREVNGCQWQHHPAMHFVHCGTRSSRDSQATGNTMSLIIRTIQEEVRLPELSTAK</sequence>
<evidence type="ECO:0000313" key="2">
    <source>
        <dbReference type="Proteomes" id="UP000177912"/>
    </source>
</evidence>
<reference evidence="1 2" key="1">
    <citation type="journal article" date="2016" name="Nat. Commun.">
        <title>Thousands of microbial genomes shed light on interconnected biogeochemical processes in an aquifer system.</title>
        <authorList>
            <person name="Anantharaman K."/>
            <person name="Brown C.T."/>
            <person name="Hug L.A."/>
            <person name="Sharon I."/>
            <person name="Castelle C.J."/>
            <person name="Probst A.J."/>
            <person name="Thomas B.C."/>
            <person name="Singh A."/>
            <person name="Wilkins M.J."/>
            <person name="Karaoz U."/>
            <person name="Brodie E.L."/>
            <person name="Williams K.H."/>
            <person name="Hubbard S.S."/>
            <person name="Banfield J.F."/>
        </authorList>
    </citation>
    <scope>NUCLEOTIDE SEQUENCE [LARGE SCALE GENOMIC DNA]</scope>
</reference>
<organism evidence="1 2">
    <name type="scientific">Candidatus Doudnabacteria bacterium RIFCSPHIGHO2_01_FULL_43_23</name>
    <dbReference type="NCBI Taxonomy" id="1817822"/>
    <lineage>
        <taxon>Bacteria</taxon>
        <taxon>Candidatus Doudnaibacteriota</taxon>
    </lineage>
</organism>
<evidence type="ECO:0000313" key="1">
    <source>
        <dbReference type="EMBL" id="OGE79891.1"/>
    </source>
</evidence>